<feature type="non-terminal residue" evidence="3">
    <location>
        <position position="273"/>
    </location>
</feature>
<evidence type="ECO:0000313" key="3">
    <source>
        <dbReference type="EMBL" id="SVD64409.1"/>
    </source>
</evidence>
<proteinExistence type="predicted"/>
<dbReference type="EMBL" id="UINC01163871">
    <property type="protein sequence ID" value="SVD64409.1"/>
    <property type="molecule type" value="Genomic_DNA"/>
</dbReference>
<accession>A0A382X0N3</accession>
<keyword evidence="1" id="KW-1015">Disulfide bond</keyword>
<dbReference type="SUPFAM" id="SSF49742">
    <property type="entry name" value="PHM/PNGase F"/>
    <property type="match status" value="1"/>
</dbReference>
<dbReference type="InterPro" id="IPR015197">
    <property type="entry name" value="PngaseF_C"/>
</dbReference>
<dbReference type="AlphaFoldDB" id="A0A382X0N3"/>
<gene>
    <name evidence="3" type="ORF">METZ01_LOCUS417263</name>
</gene>
<sequence length="273" mass="30887">SGDYILTIVNDTILDSVQAVPNIVVTRLIFPNYGTSIDDSIGIIATDTLWESIRYVYTYDSIGVIVNTQVTHIDSTLIISDLTYYKRYPMAFQIMSFVTPYGGWLDLGSNGKTWYFDVTDYTPILQGKKRITVSGGGQWQEDMDIQFLFIVGTPPRDVIDMQQIWRPQSKGYGTIMSEKVFEPRNVEMHSGASQYKIRTVITGHGQEGEFIPQSHYLNIDGGTQEYLWQVWTECSDNPIYPQGGTWIYDRAGWCPGKPSDLREDDITSLVSPG</sequence>
<protein>
    <recommendedName>
        <fullName evidence="2">Peptide-N-glycosidase F C-terminal domain-containing protein</fullName>
    </recommendedName>
</protein>
<feature type="non-terminal residue" evidence="3">
    <location>
        <position position="1"/>
    </location>
</feature>
<dbReference type="Pfam" id="PF09113">
    <property type="entry name" value="N-glycanase_C"/>
    <property type="match status" value="1"/>
</dbReference>
<organism evidence="3">
    <name type="scientific">marine metagenome</name>
    <dbReference type="NCBI Taxonomy" id="408172"/>
    <lineage>
        <taxon>unclassified sequences</taxon>
        <taxon>metagenomes</taxon>
        <taxon>ecological metagenomes</taxon>
    </lineage>
</organism>
<feature type="domain" description="Peptide-N-glycosidase F C-terminal" evidence="2">
    <location>
        <begin position="172"/>
        <end position="270"/>
    </location>
</feature>
<reference evidence="3" key="1">
    <citation type="submission" date="2018-05" db="EMBL/GenBank/DDBJ databases">
        <authorList>
            <person name="Lanie J.A."/>
            <person name="Ng W.-L."/>
            <person name="Kazmierczak K.M."/>
            <person name="Andrzejewski T.M."/>
            <person name="Davidsen T.M."/>
            <person name="Wayne K.J."/>
            <person name="Tettelin H."/>
            <person name="Glass J.I."/>
            <person name="Rusch D."/>
            <person name="Podicherti R."/>
            <person name="Tsui H.-C.T."/>
            <person name="Winkler M.E."/>
        </authorList>
    </citation>
    <scope>NUCLEOTIDE SEQUENCE</scope>
</reference>
<evidence type="ECO:0000256" key="1">
    <source>
        <dbReference type="ARBA" id="ARBA00023157"/>
    </source>
</evidence>
<name>A0A382X0N3_9ZZZZ</name>
<dbReference type="InterPro" id="IPR008977">
    <property type="entry name" value="PHM/PNGase_F_dom_sf"/>
</dbReference>
<dbReference type="InterPro" id="IPR014784">
    <property type="entry name" value="Cu2_ascorb_mOase-like_C"/>
</dbReference>
<evidence type="ECO:0000259" key="2">
    <source>
        <dbReference type="Pfam" id="PF09113"/>
    </source>
</evidence>
<dbReference type="Gene3D" id="2.60.120.230">
    <property type="match status" value="2"/>
</dbReference>
<dbReference type="GO" id="GO:0016715">
    <property type="term" value="F:oxidoreductase activity, acting on paired donors, with incorporation or reduction of molecular oxygen, reduced ascorbate as one donor, and incorporation of one atom of oxygen"/>
    <property type="evidence" value="ECO:0007669"/>
    <property type="project" value="InterPro"/>
</dbReference>